<dbReference type="AlphaFoldDB" id="A0A813HLW5"/>
<dbReference type="Pfam" id="PF03969">
    <property type="entry name" value="AFG1_ATPase"/>
    <property type="match status" value="1"/>
</dbReference>
<feature type="region of interest" description="Disordered" evidence="4">
    <location>
        <begin position="415"/>
        <end position="435"/>
    </location>
</feature>
<protein>
    <recommendedName>
        <fullName evidence="7">Lactation elevated protein 1</fullName>
    </recommendedName>
</protein>
<sequence>SSLWLQRKGCRTSGSTSLDKIQAAYDRKVAAGHLESDKVQRRVLEYLAASLDQAAARAEALARGHAAAVAAASAAAADAAAAAAAEAATIATTTVTTATATTATTSTSSTATPSSATTSSTASSPPATSAPAQNESSASFLVMSGARGDVESVGKHSSWGKPGWVLPKTISGAGLSMAEDHRRVAQYTKQLAAENSRKVRAQADARQAASRGGTAAEQQAVAAPATATAAPSDPQSAPAAEEKAPPKQPVIKRSVYVHGSVGTGKTMMLDLFYDQAREAGLRTVRQHFYEFMIGFHKQIHLFSGDRPVEVAANMLADDIDVLCFDEFQITDIQDATILPRLFEVLFLRGVAVVMTSNTSPQLLYTGGLNRHVHLPPFVSTVGEHCTVLGLGGPGLERVDYRRKAEAAELAEEAAAGAEGDVGLEPKNGSGSAGRSSVAKIEGRHPFVACVPLVASPISGYTADRPPMAPERGTESGGIDNAISASGARGGQEALQFRLRRGALGALIAELKAAASSLQPFAENELDSALQSMKNLTDSLDWGALRELWSTSAHLPHKEWSTTEASAEALARILPGLEDLAFRSFFHRVLQDGHWDSAAAASASRPPGAKPWVVLVSGVNGIRKTTSLYQPWFREVLAQALAESHPSASFDRHELPCGGDSFFRQLDYLVATVANEEFRALYKLEDVELYSSLKDALFARYRTIAEVCGALLVAEARRKKMNVMVETSGRDVASFHYVNHFFPDAEYRKLVVYFEIDDISCAEKSVDARMQKEMREGQEALGRNAEARELIKANAGGPYGSQVLKQVQAESQKVWHESVLQGLDVASSWYKATICIHGSDSAEWTAQAHCSSESAAGRDVFQFVPP</sequence>
<evidence type="ECO:0000256" key="4">
    <source>
        <dbReference type="SAM" id="MobiDB-lite"/>
    </source>
</evidence>
<feature type="region of interest" description="Disordered" evidence="4">
    <location>
        <begin position="193"/>
        <end position="247"/>
    </location>
</feature>
<evidence type="ECO:0000256" key="3">
    <source>
        <dbReference type="ARBA" id="ARBA00022840"/>
    </source>
</evidence>
<evidence type="ECO:0008006" key="7">
    <source>
        <dbReference type="Google" id="ProtNLM"/>
    </source>
</evidence>
<dbReference type="EMBL" id="CAJNNV010031956">
    <property type="protein sequence ID" value="CAE8638427.1"/>
    <property type="molecule type" value="Genomic_DNA"/>
</dbReference>
<dbReference type="Gene3D" id="3.40.50.300">
    <property type="entry name" value="P-loop containing nucleotide triphosphate hydrolases"/>
    <property type="match status" value="1"/>
</dbReference>
<keyword evidence="2" id="KW-0547">Nucleotide-binding</keyword>
<dbReference type="InterPro" id="IPR005654">
    <property type="entry name" value="ATPase_AFG1-like"/>
</dbReference>
<feature type="region of interest" description="Disordered" evidence="4">
    <location>
        <begin position="461"/>
        <end position="484"/>
    </location>
</feature>
<dbReference type="OrthoDB" id="430829at2759"/>
<feature type="compositionally biased region" description="Low complexity" evidence="4">
    <location>
        <begin position="100"/>
        <end position="132"/>
    </location>
</feature>
<dbReference type="GO" id="GO:0005739">
    <property type="term" value="C:mitochondrion"/>
    <property type="evidence" value="ECO:0007669"/>
    <property type="project" value="TreeGrafter"/>
</dbReference>
<reference evidence="5" key="1">
    <citation type="submission" date="2021-02" db="EMBL/GenBank/DDBJ databases">
        <authorList>
            <person name="Dougan E. K."/>
            <person name="Rhodes N."/>
            <person name="Thang M."/>
            <person name="Chan C."/>
        </authorList>
    </citation>
    <scope>NUCLEOTIDE SEQUENCE</scope>
</reference>
<evidence type="ECO:0000313" key="5">
    <source>
        <dbReference type="EMBL" id="CAE8638427.1"/>
    </source>
</evidence>
<keyword evidence="6" id="KW-1185">Reference proteome</keyword>
<evidence type="ECO:0000256" key="2">
    <source>
        <dbReference type="ARBA" id="ARBA00022741"/>
    </source>
</evidence>
<dbReference type="Proteomes" id="UP000654075">
    <property type="component" value="Unassembled WGS sequence"/>
</dbReference>
<evidence type="ECO:0000313" key="6">
    <source>
        <dbReference type="Proteomes" id="UP000654075"/>
    </source>
</evidence>
<evidence type="ECO:0000256" key="1">
    <source>
        <dbReference type="ARBA" id="ARBA00010322"/>
    </source>
</evidence>
<feature type="region of interest" description="Disordered" evidence="4">
    <location>
        <begin position="100"/>
        <end position="136"/>
    </location>
</feature>
<name>A0A813HLW5_POLGL</name>
<dbReference type="InterPro" id="IPR027417">
    <property type="entry name" value="P-loop_NTPase"/>
</dbReference>
<keyword evidence="3" id="KW-0067">ATP-binding</keyword>
<dbReference type="GO" id="GO:0005524">
    <property type="term" value="F:ATP binding"/>
    <property type="evidence" value="ECO:0007669"/>
    <property type="project" value="UniProtKB-KW"/>
</dbReference>
<comment type="caution">
    <text evidence="5">The sequence shown here is derived from an EMBL/GenBank/DDBJ whole genome shotgun (WGS) entry which is preliminary data.</text>
</comment>
<dbReference type="SUPFAM" id="SSF52540">
    <property type="entry name" value="P-loop containing nucleoside triphosphate hydrolases"/>
    <property type="match status" value="1"/>
</dbReference>
<dbReference type="NCBIfam" id="NF040713">
    <property type="entry name" value="ZapE"/>
    <property type="match status" value="1"/>
</dbReference>
<dbReference type="GO" id="GO:0016887">
    <property type="term" value="F:ATP hydrolysis activity"/>
    <property type="evidence" value="ECO:0007669"/>
    <property type="project" value="InterPro"/>
</dbReference>
<gene>
    <name evidence="5" type="ORF">PGLA1383_LOCUS53608</name>
</gene>
<comment type="similarity">
    <text evidence="1">Belongs to the AFG1 ATPase family.</text>
</comment>
<proteinExistence type="inferred from homology"/>
<dbReference type="PANTHER" id="PTHR12169">
    <property type="entry name" value="ATPASE N2B"/>
    <property type="match status" value="1"/>
</dbReference>
<organism evidence="5 6">
    <name type="scientific">Polarella glacialis</name>
    <name type="common">Dinoflagellate</name>
    <dbReference type="NCBI Taxonomy" id="89957"/>
    <lineage>
        <taxon>Eukaryota</taxon>
        <taxon>Sar</taxon>
        <taxon>Alveolata</taxon>
        <taxon>Dinophyceae</taxon>
        <taxon>Suessiales</taxon>
        <taxon>Suessiaceae</taxon>
        <taxon>Polarella</taxon>
    </lineage>
</organism>
<dbReference type="PANTHER" id="PTHR12169:SF6">
    <property type="entry name" value="AFG1-LIKE ATPASE"/>
    <property type="match status" value="1"/>
</dbReference>
<accession>A0A813HLW5</accession>
<feature type="compositionally biased region" description="Low complexity" evidence="4">
    <location>
        <begin position="204"/>
        <end position="239"/>
    </location>
</feature>
<feature type="non-terminal residue" evidence="5">
    <location>
        <position position="1"/>
    </location>
</feature>